<dbReference type="OrthoDB" id="46160at2157"/>
<evidence type="ECO:0000313" key="2">
    <source>
        <dbReference type="Proteomes" id="UP000005877"/>
    </source>
</evidence>
<protein>
    <submittedName>
        <fullName evidence="1">Uncharacterized protein</fullName>
    </submittedName>
</protein>
<dbReference type="AlphaFoldDB" id="G7WQA9"/>
<reference evidence="1 2" key="1">
    <citation type="journal article" date="2012" name="PLoS ONE">
        <title>The genome characteristics and predicted function of methyl-group oxidation pathway in the obligate aceticlastic methanogens, Methanosaeta spp.</title>
        <authorList>
            <person name="Zhu J."/>
            <person name="Zheng H."/>
            <person name="Ai G."/>
            <person name="Zhang G."/>
            <person name="Liu D."/>
            <person name="Liu X."/>
            <person name="Dong X."/>
        </authorList>
    </citation>
    <scope>NUCLEOTIDE SEQUENCE [LARGE SCALE GENOMIC DNA]</scope>
    <source>
        <strain evidence="1 2">6Ac</strain>
    </source>
</reference>
<dbReference type="STRING" id="1110509.Mhar_1945"/>
<accession>G7WQA9</accession>
<proteinExistence type="predicted"/>
<sequence>MPRQPLAGALLFAAGAVALLDLALYFALGPSSPFAALGIGGLERWVAYPIILWTVGFGGASDGPQPFGPIRIGMIRRR</sequence>
<dbReference type="KEGG" id="mhi:Mhar_1945"/>
<dbReference type="GeneID" id="12511118"/>
<keyword evidence="2" id="KW-1185">Reference proteome</keyword>
<organism evidence="1 2">
    <name type="scientific">Methanothrix harundinacea (strain 6Ac)</name>
    <name type="common">Methanosaeta harundinacea</name>
    <dbReference type="NCBI Taxonomy" id="1110509"/>
    <lineage>
        <taxon>Archaea</taxon>
        <taxon>Methanobacteriati</taxon>
        <taxon>Methanobacteriota</taxon>
        <taxon>Stenosarchaea group</taxon>
        <taxon>Methanomicrobia</taxon>
        <taxon>Methanotrichales</taxon>
        <taxon>Methanotrichaceae</taxon>
        <taxon>Methanothrix</taxon>
    </lineage>
</organism>
<gene>
    <name evidence="1" type="ordered locus">Mhar_1945</name>
</gene>
<name>G7WQA9_METH6</name>
<dbReference type="Proteomes" id="UP000005877">
    <property type="component" value="Chromosome"/>
</dbReference>
<dbReference type="RefSeq" id="WP_014587479.1">
    <property type="nucleotide sequence ID" value="NC_017527.1"/>
</dbReference>
<dbReference type="PATRIC" id="fig|1110509.7.peg.2156"/>
<dbReference type="EMBL" id="CP003117">
    <property type="protein sequence ID" value="AET65301.1"/>
    <property type="molecule type" value="Genomic_DNA"/>
</dbReference>
<dbReference type="HOGENOM" id="CLU_2613628_0_0_2"/>
<evidence type="ECO:0000313" key="1">
    <source>
        <dbReference type="EMBL" id="AET65301.1"/>
    </source>
</evidence>